<protein>
    <submittedName>
        <fullName evidence="2">Uncharacterized protein</fullName>
    </submittedName>
</protein>
<gene>
    <name evidence="2" type="ORF">Aam_003_004</name>
</gene>
<dbReference type="Proteomes" id="UP000032668">
    <property type="component" value="Unassembled WGS sequence"/>
</dbReference>
<dbReference type="STRING" id="1120923.SAMN02746095_02557"/>
<accession>A0A0D6PA86</accession>
<dbReference type="SUPFAM" id="SSF51004">
    <property type="entry name" value="C-terminal (heme d1) domain of cytochrome cd1-nitrite reductase"/>
    <property type="match status" value="1"/>
</dbReference>
<keyword evidence="1" id="KW-0732">Signal</keyword>
<feature type="chain" id="PRO_5010161361" evidence="1">
    <location>
        <begin position="22"/>
        <end position="338"/>
    </location>
</feature>
<comment type="caution">
    <text evidence="2">The sequence shown here is derived from an EMBL/GenBank/DDBJ whole genome shotgun (WGS) entry which is preliminary data.</text>
</comment>
<dbReference type="OrthoDB" id="9156854at2"/>
<reference evidence="2 3" key="1">
    <citation type="submission" date="2012-11" db="EMBL/GenBank/DDBJ databases">
        <title>Whole genome sequence of Acidocella aminolytica 101 = DSM 11237.</title>
        <authorList>
            <person name="Azuma Y."/>
            <person name="Higashiura N."/>
            <person name="Hirakawa H."/>
            <person name="Matsushita K."/>
        </authorList>
    </citation>
    <scope>NUCLEOTIDE SEQUENCE [LARGE SCALE GENOMIC DNA]</scope>
    <source>
        <strain evidence="3">101 / DSM 11237</strain>
    </source>
</reference>
<sequence length="338" mass="35177">MLKKLLFMATIACTAAPAAYAGTGPLVLGASANPPKGPGPGKVFMVNPSSRTARAASFAKAGTPGGNSFYAGYDAATQTVFVPSPIGRITMLNANTGRRMGAFPTIRGARVARVLPQEHLLLVLSAKTLAAYSLASHKPAFTIAVGGNALAANSKETKLYVGGNMDQQITVVSLPSGQVIKSYPVARSGDLVMADGKLFSADMKTGVMSVVDPATDKITRIKTSEVDPNFSYAAIPHATAGFMQLASSPNGQIAYAAGFSGHILKFSATSLKYLGEISIRPAKGMNQLSGLAIVDHGTNALVTVENRHEVVLTNLTSGKIIHIFRGVASNRWIVASDT</sequence>
<feature type="signal peptide" evidence="1">
    <location>
        <begin position="1"/>
        <end position="21"/>
    </location>
</feature>
<keyword evidence="3" id="KW-1185">Reference proteome</keyword>
<dbReference type="AlphaFoldDB" id="A0A0D6PA86"/>
<dbReference type="EMBL" id="BANC01000003">
    <property type="protein sequence ID" value="GAN78592.1"/>
    <property type="molecule type" value="Genomic_DNA"/>
</dbReference>
<dbReference type="InterPro" id="IPR011048">
    <property type="entry name" value="Haem_d1_sf"/>
</dbReference>
<dbReference type="RefSeq" id="WP_139284899.1">
    <property type="nucleotide sequence ID" value="NZ_BANC01000003.1"/>
</dbReference>
<evidence type="ECO:0000256" key="1">
    <source>
        <dbReference type="SAM" id="SignalP"/>
    </source>
</evidence>
<proteinExistence type="predicted"/>
<evidence type="ECO:0000313" key="2">
    <source>
        <dbReference type="EMBL" id="GAN78592.1"/>
    </source>
</evidence>
<name>A0A0D6PA86_9PROT</name>
<evidence type="ECO:0000313" key="3">
    <source>
        <dbReference type="Proteomes" id="UP000032668"/>
    </source>
</evidence>
<dbReference type="Gene3D" id="2.130.10.10">
    <property type="entry name" value="YVTN repeat-like/Quinoprotein amine dehydrogenase"/>
    <property type="match status" value="2"/>
</dbReference>
<dbReference type="InterPro" id="IPR015943">
    <property type="entry name" value="WD40/YVTN_repeat-like_dom_sf"/>
</dbReference>
<organism evidence="2 3">
    <name type="scientific">Acidocella aminolytica 101 = DSM 11237</name>
    <dbReference type="NCBI Taxonomy" id="1120923"/>
    <lineage>
        <taxon>Bacteria</taxon>
        <taxon>Pseudomonadati</taxon>
        <taxon>Pseudomonadota</taxon>
        <taxon>Alphaproteobacteria</taxon>
        <taxon>Acetobacterales</taxon>
        <taxon>Acidocellaceae</taxon>
        <taxon>Acidocella</taxon>
    </lineage>
</organism>